<organism evidence="2 3">
    <name type="scientific">Mya arenaria</name>
    <name type="common">Soft-shell clam</name>
    <dbReference type="NCBI Taxonomy" id="6604"/>
    <lineage>
        <taxon>Eukaryota</taxon>
        <taxon>Metazoa</taxon>
        <taxon>Spiralia</taxon>
        <taxon>Lophotrochozoa</taxon>
        <taxon>Mollusca</taxon>
        <taxon>Bivalvia</taxon>
        <taxon>Autobranchia</taxon>
        <taxon>Heteroconchia</taxon>
        <taxon>Euheterodonta</taxon>
        <taxon>Imparidentia</taxon>
        <taxon>Neoheterodontei</taxon>
        <taxon>Myida</taxon>
        <taxon>Myoidea</taxon>
        <taxon>Myidae</taxon>
        <taxon>Mya</taxon>
    </lineage>
</organism>
<evidence type="ECO:0000313" key="3">
    <source>
        <dbReference type="Proteomes" id="UP001164746"/>
    </source>
</evidence>
<feature type="region of interest" description="Disordered" evidence="1">
    <location>
        <begin position="184"/>
        <end position="214"/>
    </location>
</feature>
<accession>A0ABY7F1R4</accession>
<sequence length="420" mass="48230">MHNNKMNYLETGLPHTALYQRKTQFSPPRFIPLCTLGRTYMGLEPLSKHELNELSKRLSEPKKALEREENVAATEVRPKSTGTGRFVGHKKMNNLQIEKMVDRLYSRRHTKNYEFVDDDVAADDILNMTDRHDESSDSEAETGESKEMKDRKNVFLRRHSAMFSNHRSKTDHMLSGGKFREHIHHDTKMESPTRQDEDDDVFCEDQSPSVPKLKTDVKPRLSASFHRENFVAENRRNVIINRNHLVKRHNSEYTGSPRPILQRSATMQGPSCPMYAIRKQVVSNGQAPANTIPSLRPKSEPTYPTRSDITEVKILKLDSTKSTQPTQRTSYSKPDVKRSVSFLTPRSAWAESSRSVGTTRKEISPVSSGEEEESATTPHQKLPRLEERSTKSPRYATEHCDELLIDRVATYNRTPRLRTT</sequence>
<proteinExistence type="predicted"/>
<feature type="compositionally biased region" description="Polar residues" evidence="1">
    <location>
        <begin position="320"/>
        <end position="332"/>
    </location>
</feature>
<evidence type="ECO:0000256" key="1">
    <source>
        <dbReference type="SAM" id="MobiDB-lite"/>
    </source>
</evidence>
<protein>
    <submittedName>
        <fullName evidence="2">Uncharacterized protein</fullName>
    </submittedName>
</protein>
<feature type="compositionally biased region" description="Basic and acidic residues" evidence="1">
    <location>
        <begin position="383"/>
        <end position="397"/>
    </location>
</feature>
<feature type="compositionally biased region" description="Basic and acidic residues" evidence="1">
    <location>
        <begin position="308"/>
        <end position="319"/>
    </location>
</feature>
<feature type="region of interest" description="Disordered" evidence="1">
    <location>
        <begin position="129"/>
        <end position="152"/>
    </location>
</feature>
<dbReference type="Proteomes" id="UP001164746">
    <property type="component" value="Chromosome 9"/>
</dbReference>
<gene>
    <name evidence="2" type="ORF">MAR_004901</name>
</gene>
<keyword evidence="3" id="KW-1185">Reference proteome</keyword>
<feature type="region of interest" description="Disordered" evidence="1">
    <location>
        <begin position="287"/>
        <end position="397"/>
    </location>
</feature>
<dbReference type="EMBL" id="CP111020">
    <property type="protein sequence ID" value="WAR14796.1"/>
    <property type="molecule type" value="Genomic_DNA"/>
</dbReference>
<feature type="compositionally biased region" description="Basic and acidic residues" evidence="1">
    <location>
        <begin position="184"/>
        <end position="195"/>
    </location>
</feature>
<feature type="compositionally biased region" description="Basic and acidic residues" evidence="1">
    <location>
        <begin position="143"/>
        <end position="152"/>
    </location>
</feature>
<evidence type="ECO:0000313" key="2">
    <source>
        <dbReference type="EMBL" id="WAR14796.1"/>
    </source>
</evidence>
<reference evidence="2" key="1">
    <citation type="submission" date="2022-11" db="EMBL/GenBank/DDBJ databases">
        <title>Centuries of genome instability and evolution in soft-shell clam transmissible cancer (bioRxiv).</title>
        <authorList>
            <person name="Hart S.F.M."/>
            <person name="Yonemitsu M.A."/>
            <person name="Giersch R.M."/>
            <person name="Beal B.F."/>
            <person name="Arriagada G."/>
            <person name="Davis B.W."/>
            <person name="Ostrander E.A."/>
            <person name="Goff S.P."/>
            <person name="Metzger M.J."/>
        </authorList>
    </citation>
    <scope>NUCLEOTIDE SEQUENCE</scope>
    <source>
        <strain evidence="2">MELC-2E11</strain>
        <tissue evidence="2">Siphon/mantle</tissue>
    </source>
</reference>
<name>A0ABY7F1R4_MYAAR</name>